<dbReference type="NCBIfam" id="TIGR01214">
    <property type="entry name" value="rmlD"/>
    <property type="match status" value="1"/>
</dbReference>
<reference evidence="8" key="1">
    <citation type="submission" date="2021-02" db="EMBL/GenBank/DDBJ databases">
        <title>Skermanella TT6 skin isolate.</title>
        <authorList>
            <person name="Lee K."/>
            <person name="Ganzorig M."/>
        </authorList>
    </citation>
    <scope>NUCLEOTIDE SEQUENCE</scope>
    <source>
        <strain evidence="8">TT6</strain>
    </source>
</reference>
<evidence type="ECO:0000256" key="6">
    <source>
        <dbReference type="RuleBase" id="RU364082"/>
    </source>
</evidence>
<evidence type="ECO:0000256" key="1">
    <source>
        <dbReference type="ARBA" id="ARBA00004781"/>
    </source>
</evidence>
<dbReference type="InterPro" id="IPR036291">
    <property type="entry name" value="NAD(P)-bd_dom_sf"/>
</dbReference>
<dbReference type="InterPro" id="IPR029903">
    <property type="entry name" value="RmlD-like-bd"/>
</dbReference>
<dbReference type="GO" id="GO:0008831">
    <property type="term" value="F:dTDP-4-dehydrorhamnose reductase activity"/>
    <property type="evidence" value="ECO:0007669"/>
    <property type="project" value="UniProtKB-EC"/>
</dbReference>
<evidence type="ECO:0000313" key="9">
    <source>
        <dbReference type="Proteomes" id="UP000595197"/>
    </source>
</evidence>
<dbReference type="CDD" id="cd05254">
    <property type="entry name" value="dTDP_HR_like_SDR_e"/>
    <property type="match status" value="1"/>
</dbReference>
<keyword evidence="6" id="KW-0521">NADP</keyword>
<sequence>MVPGQPVLVAAAPLRRLWRAAPRSRRPRNHPHAGGCRLVTKTIENSASPRTLLVFGHHGQVATALREAVPPDGWSIRTIGRDGVDIVDRAGVERVVRESGAALVINAAAYTAVDRAEIEPDQAFAVNRDGAAHVALACARAGLPLIHLSTDYVFDGKAAGHAYRETDPVNPLSAYGVSKAAGEQAVRAVGARHAIVRTSWVYGPHGHNFVRTMLRLGDERPELGIVDDQVGCPTAAADIADALIAMSARILAEPAPAEAGLFGTFHFAGAARMTWYRFAREVFSLAARHGRGTPGLRPIASQDYPTPAVRPANSVLDCSRLAAAYGIVSPPLRSSLETCVARLCEARMEVAA</sequence>
<proteinExistence type="inferred from homology"/>
<protein>
    <recommendedName>
        <fullName evidence="4 6">dTDP-4-dehydrorhamnose reductase</fullName>
        <ecNumber evidence="3 6">1.1.1.133</ecNumber>
    </recommendedName>
</protein>
<evidence type="ECO:0000256" key="3">
    <source>
        <dbReference type="ARBA" id="ARBA00012929"/>
    </source>
</evidence>
<dbReference type="PANTHER" id="PTHR10491">
    <property type="entry name" value="DTDP-4-DEHYDRORHAMNOSE REDUCTASE"/>
    <property type="match status" value="1"/>
</dbReference>
<dbReference type="PANTHER" id="PTHR10491:SF4">
    <property type="entry name" value="METHIONINE ADENOSYLTRANSFERASE 2 SUBUNIT BETA"/>
    <property type="match status" value="1"/>
</dbReference>
<name>A0ABX7BB37_9PROT</name>
<organism evidence="8 9">
    <name type="scientific">Skermanella cutis</name>
    <dbReference type="NCBI Taxonomy" id="2775420"/>
    <lineage>
        <taxon>Bacteria</taxon>
        <taxon>Pseudomonadati</taxon>
        <taxon>Pseudomonadota</taxon>
        <taxon>Alphaproteobacteria</taxon>
        <taxon>Rhodospirillales</taxon>
        <taxon>Azospirillaceae</taxon>
        <taxon>Skermanella</taxon>
    </lineage>
</organism>
<accession>A0ABX7BB37</accession>
<comment type="function">
    <text evidence="6">Catalyzes the reduction of dTDP-6-deoxy-L-lyxo-4-hexulose to yield dTDP-L-rhamnose.</text>
</comment>
<dbReference type="InterPro" id="IPR005913">
    <property type="entry name" value="dTDP_dehydrorham_reduct"/>
</dbReference>
<evidence type="ECO:0000256" key="5">
    <source>
        <dbReference type="ARBA" id="ARBA00048200"/>
    </source>
</evidence>
<dbReference type="Gene3D" id="3.90.25.10">
    <property type="entry name" value="UDP-galactose 4-epimerase, domain 1"/>
    <property type="match status" value="1"/>
</dbReference>
<dbReference type="EC" id="1.1.1.133" evidence="3 6"/>
<keyword evidence="6 8" id="KW-0560">Oxidoreductase</keyword>
<dbReference type="SUPFAM" id="SSF51735">
    <property type="entry name" value="NAD(P)-binding Rossmann-fold domains"/>
    <property type="match status" value="1"/>
</dbReference>
<comment type="similarity">
    <text evidence="2 6">Belongs to the dTDP-4-dehydrorhamnose reductase family.</text>
</comment>
<evidence type="ECO:0000256" key="2">
    <source>
        <dbReference type="ARBA" id="ARBA00010944"/>
    </source>
</evidence>
<keyword evidence="9" id="KW-1185">Reference proteome</keyword>
<evidence type="ECO:0000259" key="7">
    <source>
        <dbReference type="Pfam" id="PF04321"/>
    </source>
</evidence>
<comment type="cofactor">
    <cofactor evidence="6">
        <name>Mg(2+)</name>
        <dbReference type="ChEBI" id="CHEBI:18420"/>
    </cofactor>
    <text evidence="6">Binds 1 Mg(2+) ion per monomer.</text>
</comment>
<comment type="pathway">
    <text evidence="1 6">Carbohydrate biosynthesis; dTDP-L-rhamnose biosynthesis.</text>
</comment>
<gene>
    <name evidence="8" type="primary">rfbD</name>
    <name evidence="8" type="ORF">IGS68_03145</name>
</gene>
<dbReference type="Proteomes" id="UP000595197">
    <property type="component" value="Chromosome"/>
</dbReference>
<dbReference type="Pfam" id="PF04321">
    <property type="entry name" value="RmlD_sub_bind"/>
    <property type="match status" value="1"/>
</dbReference>
<feature type="domain" description="RmlD-like substrate binding" evidence="7">
    <location>
        <begin position="51"/>
        <end position="343"/>
    </location>
</feature>
<dbReference type="Gene3D" id="3.40.50.720">
    <property type="entry name" value="NAD(P)-binding Rossmann-like Domain"/>
    <property type="match status" value="1"/>
</dbReference>
<dbReference type="EMBL" id="CP067420">
    <property type="protein sequence ID" value="QQP90271.1"/>
    <property type="molecule type" value="Genomic_DNA"/>
</dbReference>
<comment type="catalytic activity">
    <reaction evidence="5 6">
        <text>dTDP-beta-L-rhamnose + NADP(+) = dTDP-4-dehydro-beta-L-rhamnose + NADPH + H(+)</text>
        <dbReference type="Rhea" id="RHEA:21796"/>
        <dbReference type="ChEBI" id="CHEBI:15378"/>
        <dbReference type="ChEBI" id="CHEBI:57510"/>
        <dbReference type="ChEBI" id="CHEBI:57783"/>
        <dbReference type="ChEBI" id="CHEBI:58349"/>
        <dbReference type="ChEBI" id="CHEBI:62830"/>
        <dbReference type="EC" id="1.1.1.133"/>
    </reaction>
</comment>
<evidence type="ECO:0000256" key="4">
    <source>
        <dbReference type="ARBA" id="ARBA00017099"/>
    </source>
</evidence>
<evidence type="ECO:0000313" key="8">
    <source>
        <dbReference type="EMBL" id="QQP90271.1"/>
    </source>
</evidence>